<accession>A0A4U0RXE7</accession>
<reference evidence="1 2" key="1">
    <citation type="submission" date="2019-04" db="EMBL/GenBank/DDBJ databases">
        <title>Streptomyces oryziradicis sp. nov., a novel actinomycete isolated from rhizosphere soil of rice (Oryza sativa L.).</title>
        <authorList>
            <person name="Li C."/>
        </authorList>
    </citation>
    <scope>NUCLEOTIDE SEQUENCE [LARGE SCALE GENOMIC DNA]</scope>
    <source>
        <strain evidence="1 2">NEAU-C40</strain>
    </source>
</reference>
<proteinExistence type="predicted"/>
<dbReference type="EMBL" id="SUMC01000077">
    <property type="protein sequence ID" value="TKA00980.1"/>
    <property type="molecule type" value="Genomic_DNA"/>
</dbReference>
<comment type="caution">
    <text evidence="1">The sequence shown here is derived from an EMBL/GenBank/DDBJ whole genome shotgun (WGS) entry which is preliminary data.</text>
</comment>
<evidence type="ECO:0000313" key="2">
    <source>
        <dbReference type="Proteomes" id="UP000305778"/>
    </source>
</evidence>
<dbReference type="AlphaFoldDB" id="A0A4U0RXE7"/>
<dbReference type="Proteomes" id="UP000305778">
    <property type="component" value="Unassembled WGS sequence"/>
</dbReference>
<dbReference type="RefSeq" id="WP_136729245.1">
    <property type="nucleotide sequence ID" value="NZ_SUMC01000077.1"/>
</dbReference>
<keyword evidence="2" id="KW-1185">Reference proteome</keyword>
<organism evidence="1 2">
    <name type="scientific">Actinacidiphila oryziradicis</name>
    <dbReference type="NCBI Taxonomy" id="2571141"/>
    <lineage>
        <taxon>Bacteria</taxon>
        <taxon>Bacillati</taxon>
        <taxon>Actinomycetota</taxon>
        <taxon>Actinomycetes</taxon>
        <taxon>Kitasatosporales</taxon>
        <taxon>Streptomycetaceae</taxon>
        <taxon>Actinacidiphila</taxon>
    </lineage>
</organism>
<evidence type="ECO:0000313" key="1">
    <source>
        <dbReference type="EMBL" id="TKA00980.1"/>
    </source>
</evidence>
<protein>
    <submittedName>
        <fullName evidence="1">Uncharacterized protein</fullName>
    </submittedName>
</protein>
<name>A0A4U0RXE7_9ACTN</name>
<gene>
    <name evidence="1" type="ORF">FCI23_41385</name>
</gene>
<sequence>MNVPFEENELEAVTAAAHAAGVSARQYIRDAALSRALAKQTAFLDAALEAYAYSKGAFAEVCPEDAAMNAEFRRAEEEAARRLAEMDSQAHGTAA</sequence>
<dbReference type="OrthoDB" id="9909103at2"/>